<keyword evidence="5" id="KW-0677">Repeat</keyword>
<reference evidence="8 9" key="1">
    <citation type="journal article" date="2020" name="Mol. Plant">
        <title>The Chromosome-Based Rubber Tree Genome Provides New Insights into Spurge Genome Evolution and Rubber Biosynthesis.</title>
        <authorList>
            <person name="Liu J."/>
            <person name="Shi C."/>
            <person name="Shi C.C."/>
            <person name="Li W."/>
            <person name="Zhang Q.J."/>
            <person name="Zhang Y."/>
            <person name="Li K."/>
            <person name="Lu H.F."/>
            <person name="Shi C."/>
            <person name="Zhu S.T."/>
            <person name="Xiao Z.Y."/>
            <person name="Nan H."/>
            <person name="Yue Y."/>
            <person name="Zhu X.G."/>
            <person name="Wu Y."/>
            <person name="Hong X.N."/>
            <person name="Fan G.Y."/>
            <person name="Tong Y."/>
            <person name="Zhang D."/>
            <person name="Mao C.L."/>
            <person name="Liu Y.L."/>
            <person name="Hao S.J."/>
            <person name="Liu W.Q."/>
            <person name="Lv M.Q."/>
            <person name="Zhang H.B."/>
            <person name="Liu Y."/>
            <person name="Hu-Tang G.R."/>
            <person name="Wang J.P."/>
            <person name="Wang J.H."/>
            <person name="Sun Y.H."/>
            <person name="Ni S.B."/>
            <person name="Chen W.B."/>
            <person name="Zhang X.C."/>
            <person name="Jiao Y.N."/>
            <person name="Eichler E.E."/>
            <person name="Li G.H."/>
            <person name="Liu X."/>
            <person name="Gao L.Z."/>
        </authorList>
    </citation>
    <scope>NUCLEOTIDE SEQUENCE [LARGE SCALE GENOMIC DNA]</scope>
    <source>
        <strain evidence="9">cv. GT1</strain>
        <tissue evidence="8">Leaf</tissue>
    </source>
</reference>
<dbReference type="Proteomes" id="UP000467840">
    <property type="component" value="Chromosome 14"/>
</dbReference>
<keyword evidence="9" id="KW-1185">Reference proteome</keyword>
<sequence length="224" mass="24766">MSYLEILDLSMNNISGNLPSNFCPANIQELYLSNGLQGSLKDAFYGCFELIVLDLSHNNVTGSIPPWIGKFSQLSYLILGHNNIEAKIPIQLCNLTQLSLIDLSHNHLSGPILPCLRSTSNSYRQQDGSYNASAPVSMDEPLEFTTKSRIPTEIGNLNEIHVLNLSHNSLTGEIPASFSNLHQIESLDLSHNNLEGSIPSQLTELNFLAVFNVSYNNLSGRYRC</sequence>
<dbReference type="Gene3D" id="3.80.10.10">
    <property type="entry name" value="Ribonuclease Inhibitor"/>
    <property type="match status" value="1"/>
</dbReference>
<evidence type="ECO:0000256" key="2">
    <source>
        <dbReference type="ARBA" id="ARBA00009592"/>
    </source>
</evidence>
<proteinExistence type="inferred from homology"/>
<evidence type="ECO:0000256" key="6">
    <source>
        <dbReference type="ARBA" id="ARBA00023136"/>
    </source>
</evidence>
<name>A0A6A6MDU7_HEVBR</name>
<comment type="caution">
    <text evidence="8">The sequence shown here is derived from an EMBL/GenBank/DDBJ whole genome shotgun (WGS) entry which is preliminary data.</text>
</comment>
<dbReference type="GO" id="GO:0016020">
    <property type="term" value="C:membrane"/>
    <property type="evidence" value="ECO:0007669"/>
    <property type="project" value="UniProtKB-SubCell"/>
</dbReference>
<dbReference type="PANTHER" id="PTHR48062">
    <property type="entry name" value="RECEPTOR-LIKE PROTEIN 14"/>
    <property type="match status" value="1"/>
</dbReference>
<evidence type="ECO:0000313" key="9">
    <source>
        <dbReference type="Proteomes" id="UP000467840"/>
    </source>
</evidence>
<dbReference type="PANTHER" id="PTHR48062:SF21">
    <property type="entry name" value="RECEPTOR-LIKE PROTEIN 12"/>
    <property type="match status" value="1"/>
</dbReference>
<evidence type="ECO:0000256" key="4">
    <source>
        <dbReference type="ARBA" id="ARBA00022729"/>
    </source>
</evidence>
<evidence type="ECO:0008006" key="10">
    <source>
        <dbReference type="Google" id="ProtNLM"/>
    </source>
</evidence>
<keyword evidence="6" id="KW-0472">Membrane</keyword>
<keyword evidence="3" id="KW-0433">Leucine-rich repeat</keyword>
<evidence type="ECO:0000256" key="7">
    <source>
        <dbReference type="ARBA" id="ARBA00023180"/>
    </source>
</evidence>
<comment type="subcellular location">
    <subcellularLocation>
        <location evidence="1">Membrane</location>
    </subcellularLocation>
</comment>
<evidence type="ECO:0000256" key="3">
    <source>
        <dbReference type="ARBA" id="ARBA00022614"/>
    </source>
</evidence>
<evidence type="ECO:0000313" key="8">
    <source>
        <dbReference type="EMBL" id="KAF2310553.1"/>
    </source>
</evidence>
<dbReference type="Pfam" id="PF00560">
    <property type="entry name" value="LRR_1"/>
    <property type="match status" value="2"/>
</dbReference>
<dbReference type="InterPro" id="IPR001611">
    <property type="entry name" value="Leu-rich_rpt"/>
</dbReference>
<accession>A0A6A6MDU7</accession>
<protein>
    <recommendedName>
        <fullName evidence="10">Leucine-rich repeat-containing N-terminal plant-type domain-containing protein</fullName>
    </recommendedName>
</protein>
<gene>
    <name evidence="8" type="ORF">GH714_014391</name>
</gene>
<evidence type="ECO:0000256" key="1">
    <source>
        <dbReference type="ARBA" id="ARBA00004370"/>
    </source>
</evidence>
<dbReference type="Pfam" id="PF13855">
    <property type="entry name" value="LRR_8"/>
    <property type="match status" value="2"/>
</dbReference>
<keyword evidence="4" id="KW-0732">Signal</keyword>
<dbReference type="InterPro" id="IPR051502">
    <property type="entry name" value="RLP_Defense_Trigger"/>
</dbReference>
<dbReference type="EMBL" id="JAAGAX010000006">
    <property type="protein sequence ID" value="KAF2310553.1"/>
    <property type="molecule type" value="Genomic_DNA"/>
</dbReference>
<dbReference type="FunFam" id="3.80.10.10:FF:000041">
    <property type="entry name" value="LRR receptor-like serine/threonine-protein kinase ERECTA"/>
    <property type="match status" value="2"/>
</dbReference>
<dbReference type="AlphaFoldDB" id="A0A6A6MDU7"/>
<dbReference type="InterPro" id="IPR032675">
    <property type="entry name" value="LRR_dom_sf"/>
</dbReference>
<organism evidence="8 9">
    <name type="scientific">Hevea brasiliensis</name>
    <name type="common">Para rubber tree</name>
    <name type="synonym">Siphonia brasiliensis</name>
    <dbReference type="NCBI Taxonomy" id="3981"/>
    <lineage>
        <taxon>Eukaryota</taxon>
        <taxon>Viridiplantae</taxon>
        <taxon>Streptophyta</taxon>
        <taxon>Embryophyta</taxon>
        <taxon>Tracheophyta</taxon>
        <taxon>Spermatophyta</taxon>
        <taxon>Magnoliopsida</taxon>
        <taxon>eudicotyledons</taxon>
        <taxon>Gunneridae</taxon>
        <taxon>Pentapetalae</taxon>
        <taxon>rosids</taxon>
        <taxon>fabids</taxon>
        <taxon>Malpighiales</taxon>
        <taxon>Euphorbiaceae</taxon>
        <taxon>Crotonoideae</taxon>
        <taxon>Micrandreae</taxon>
        <taxon>Hevea</taxon>
    </lineage>
</organism>
<comment type="similarity">
    <text evidence="2">Belongs to the RLP family.</text>
</comment>
<keyword evidence="7" id="KW-0325">Glycoprotein</keyword>
<dbReference type="PRINTS" id="PR00019">
    <property type="entry name" value="LEURICHRPT"/>
</dbReference>
<dbReference type="SUPFAM" id="SSF52058">
    <property type="entry name" value="L domain-like"/>
    <property type="match status" value="1"/>
</dbReference>
<evidence type="ECO:0000256" key="5">
    <source>
        <dbReference type="ARBA" id="ARBA00022737"/>
    </source>
</evidence>